<dbReference type="Proteomes" id="UP000814140">
    <property type="component" value="Unassembled WGS sequence"/>
</dbReference>
<gene>
    <name evidence="1" type="ORF">BV25DRAFT_1886717</name>
</gene>
<protein>
    <submittedName>
        <fullName evidence="1">Alcohol oxidase</fullName>
    </submittedName>
</protein>
<reference evidence="1" key="1">
    <citation type="submission" date="2021-03" db="EMBL/GenBank/DDBJ databases">
        <authorList>
            <consortium name="DOE Joint Genome Institute"/>
            <person name="Ahrendt S."/>
            <person name="Looney B.P."/>
            <person name="Miyauchi S."/>
            <person name="Morin E."/>
            <person name="Drula E."/>
            <person name="Courty P.E."/>
            <person name="Chicoki N."/>
            <person name="Fauchery L."/>
            <person name="Kohler A."/>
            <person name="Kuo A."/>
            <person name="Labutti K."/>
            <person name="Pangilinan J."/>
            <person name="Lipzen A."/>
            <person name="Riley R."/>
            <person name="Andreopoulos W."/>
            <person name="He G."/>
            <person name="Johnson J."/>
            <person name="Barry K.W."/>
            <person name="Grigoriev I.V."/>
            <person name="Nagy L."/>
            <person name="Hibbett D."/>
            <person name="Henrissat B."/>
            <person name="Matheny P.B."/>
            <person name="Labbe J."/>
            <person name="Martin F."/>
        </authorList>
    </citation>
    <scope>NUCLEOTIDE SEQUENCE</scope>
    <source>
        <strain evidence="1">HHB10654</strain>
    </source>
</reference>
<accession>A0ACB8SYB7</accession>
<keyword evidence="2" id="KW-1185">Reference proteome</keyword>
<evidence type="ECO:0000313" key="2">
    <source>
        <dbReference type="Proteomes" id="UP000814140"/>
    </source>
</evidence>
<reference evidence="1" key="2">
    <citation type="journal article" date="2022" name="New Phytol.">
        <title>Evolutionary transition to the ectomycorrhizal habit in the genomes of a hyperdiverse lineage of mushroom-forming fungi.</title>
        <authorList>
            <person name="Looney B."/>
            <person name="Miyauchi S."/>
            <person name="Morin E."/>
            <person name="Drula E."/>
            <person name="Courty P.E."/>
            <person name="Kohler A."/>
            <person name="Kuo A."/>
            <person name="LaButti K."/>
            <person name="Pangilinan J."/>
            <person name="Lipzen A."/>
            <person name="Riley R."/>
            <person name="Andreopoulos W."/>
            <person name="He G."/>
            <person name="Johnson J."/>
            <person name="Nolan M."/>
            <person name="Tritt A."/>
            <person name="Barry K.W."/>
            <person name="Grigoriev I.V."/>
            <person name="Nagy L.G."/>
            <person name="Hibbett D."/>
            <person name="Henrissat B."/>
            <person name="Matheny P.B."/>
            <person name="Labbe J."/>
            <person name="Martin F.M."/>
        </authorList>
    </citation>
    <scope>NUCLEOTIDE SEQUENCE</scope>
    <source>
        <strain evidence="1">HHB10654</strain>
    </source>
</reference>
<proteinExistence type="predicted"/>
<organism evidence="1 2">
    <name type="scientific">Artomyces pyxidatus</name>
    <dbReference type="NCBI Taxonomy" id="48021"/>
    <lineage>
        <taxon>Eukaryota</taxon>
        <taxon>Fungi</taxon>
        <taxon>Dikarya</taxon>
        <taxon>Basidiomycota</taxon>
        <taxon>Agaricomycotina</taxon>
        <taxon>Agaricomycetes</taxon>
        <taxon>Russulales</taxon>
        <taxon>Auriscalpiaceae</taxon>
        <taxon>Artomyces</taxon>
    </lineage>
</organism>
<dbReference type="EMBL" id="MU277212">
    <property type="protein sequence ID" value="KAI0061445.1"/>
    <property type="molecule type" value="Genomic_DNA"/>
</dbReference>
<evidence type="ECO:0000313" key="1">
    <source>
        <dbReference type="EMBL" id="KAI0061445.1"/>
    </source>
</evidence>
<name>A0ACB8SYB7_9AGAM</name>
<sequence>MWPFDDGYPQKRIDALRTEYDYIIVGGGNAGCVLARRLSEDPRNTVLLVERGDAGDSWLHRTPLTSFHHVSDGRHSVAMESLPDAGTGRSFTLLAGSGLGGTTRINGAQYTCGVPAEYNSWNQDGRSGWSYKELKPFFDKSEHWVGPVPREYHGSDGPLQVQSFPAYNFDSSRRTAEAAERLGFPGIQDMHSPLEPSVGCNKMQFTIESSGYRSSAFRAYLPQEYVQTVGDHLHICTKTAATRLKFATDAHDKLRAIAVEIEQGPRKRTVKARREIVLTCGALSTPKLLLLSGVGPQDHLREMGIPVVLNSPGVGESLQDHVIVATCYNSPFADSLLSLFRSPTTFVRELYKYLRYGRGWLLGTFVETEVFGISSLVGADGKPHALRKEHEDSHDPKNLPDFGVLACPIAANPSNPDADRSKGLFALNVGLFKSQSYGRLRLRSRDPYAHPACEMRYLTAPADLAAIRAGLRVSQQLAREICAGGYELTAFQTPVASDDATLDAYARAHMETMYHYSSSCRMAPMEDSRPGVVDDELRVHGIRNLRIADASIFPTVPATHPQALVYAIAEKCADMMRGCGVTE</sequence>
<comment type="caution">
    <text evidence="1">The sequence shown here is derived from an EMBL/GenBank/DDBJ whole genome shotgun (WGS) entry which is preliminary data.</text>
</comment>